<dbReference type="PROSITE" id="PS00697">
    <property type="entry name" value="DNA_LIGASE_A1"/>
    <property type="match status" value="1"/>
</dbReference>
<sequence>MSKKQQSILSFFSSNKRDIHKDASKKPSETTEVKEQQEDPKGSQTDSQSKDNLNIKSEITTSSDSTTSKAKTLPFKGLAETFDKVEKESGRIKKTEIMASYLKTVITTSPGDLADVLNLTTGQVAPTWEGKELGIGDAILKSVVQRVTGFKPSQLNEKIKEHGDIGIVAQMTKQNQSLLVKPQPLTVHGVVTKFLEILDAPNTDIKKQKITSMIVAAVGPEIKFLLRILKGVFRIGFSERSLPNALAIALCQIHKNKYDVERLTEIIKDAAARNPSFQILAKYVITEDPLDAFTTSCGVTLFTPFKPMLAKPKKSVEEVTGRFGFPFTCEYKYDGERGQIHYKEGLIKIFTRNLENYTEKYPDVIEAVKQSVLPEVKSFIIDCEIVAFNRETDEFQEFQILGRRAKKGVNIRSIAINVCVNAFDVLYLDGVDLMRKPLLERREQLHKVFKEVPQRFLFARYKNITSADDILPFFEEAVNHRTEGLMCKTTGDDSFYIPDKRSDTWYKLKKDYLSGLQDTVDLIPIGAWLGEGKRSGVYGAFLLACYNEDDDCYESVTKVGTGFSEDVLLEIYTRLKEKVSKNKPNTVMSGDNLPDVWFEPDEVWEIKGADLSLSLAYRAAIKKVNLEGRGVCLRFPRFIKKRDDKKCSDGTTNTQIFEMYKDQPSVRDTTDGKMKVLKDEDEKGEKENESGSESEEDN</sequence>
<dbReference type="GO" id="GO:1903461">
    <property type="term" value="P:Okazaki fragment processing involved in mitotic DNA replication"/>
    <property type="evidence" value="ECO:0007669"/>
    <property type="project" value="TreeGrafter"/>
</dbReference>
<dbReference type="GO" id="GO:0005739">
    <property type="term" value="C:mitochondrion"/>
    <property type="evidence" value="ECO:0007669"/>
    <property type="project" value="TreeGrafter"/>
</dbReference>
<dbReference type="VEuPathDB" id="AmoebaDB:EIN_359870"/>
<dbReference type="OMA" id="DERSHAW"/>
<dbReference type="InterPro" id="IPR012310">
    <property type="entry name" value="DNA_ligase_ATP-dep_cent"/>
</dbReference>
<accession>A0A0A1UDR4</accession>
<feature type="region of interest" description="Disordered" evidence="14">
    <location>
        <begin position="1"/>
        <end position="69"/>
    </location>
</feature>
<reference evidence="16 17" key="1">
    <citation type="submission" date="2012-10" db="EMBL/GenBank/DDBJ databases">
        <authorList>
            <person name="Zafar N."/>
            <person name="Inman J."/>
            <person name="Hall N."/>
            <person name="Lorenzi H."/>
            <person name="Caler E."/>
        </authorList>
    </citation>
    <scope>NUCLEOTIDE SEQUENCE [LARGE SCALE GENOMIC DNA]</scope>
    <source>
        <strain evidence="16 17">IP1</strain>
    </source>
</reference>
<evidence type="ECO:0000256" key="10">
    <source>
        <dbReference type="ARBA" id="ARBA00023306"/>
    </source>
</evidence>
<keyword evidence="17" id="KW-1185">Reference proteome</keyword>
<evidence type="ECO:0000256" key="3">
    <source>
        <dbReference type="ARBA" id="ARBA00022618"/>
    </source>
</evidence>
<keyword evidence="4" id="KW-0235">DNA replication</keyword>
<dbReference type="GO" id="GO:0051301">
    <property type="term" value="P:cell division"/>
    <property type="evidence" value="ECO:0007669"/>
    <property type="project" value="UniProtKB-KW"/>
</dbReference>
<evidence type="ECO:0000256" key="14">
    <source>
        <dbReference type="SAM" id="MobiDB-lite"/>
    </source>
</evidence>
<dbReference type="NCBIfam" id="TIGR00574">
    <property type="entry name" value="dnl1"/>
    <property type="match status" value="1"/>
</dbReference>
<organism evidence="16 17">
    <name type="scientific">Entamoeba invadens IP1</name>
    <dbReference type="NCBI Taxonomy" id="370355"/>
    <lineage>
        <taxon>Eukaryota</taxon>
        <taxon>Amoebozoa</taxon>
        <taxon>Evosea</taxon>
        <taxon>Archamoebae</taxon>
        <taxon>Mastigamoebida</taxon>
        <taxon>Entamoebidae</taxon>
        <taxon>Entamoeba</taxon>
    </lineage>
</organism>
<feature type="compositionally biased region" description="Low complexity" evidence="14">
    <location>
        <begin position="56"/>
        <end position="69"/>
    </location>
</feature>
<dbReference type="FunFam" id="3.30.470.30:FF:000016">
    <property type="entry name" value="DNA ligase"/>
    <property type="match status" value="1"/>
</dbReference>
<keyword evidence="6 12" id="KW-0227">DNA damage</keyword>
<dbReference type="Proteomes" id="UP000014680">
    <property type="component" value="Unassembled WGS sequence"/>
</dbReference>
<dbReference type="PANTHER" id="PTHR45674:SF4">
    <property type="entry name" value="DNA LIGASE 1"/>
    <property type="match status" value="1"/>
</dbReference>
<keyword evidence="3" id="KW-0132">Cell division</keyword>
<dbReference type="Pfam" id="PF04679">
    <property type="entry name" value="DNA_ligase_A_C"/>
    <property type="match status" value="1"/>
</dbReference>
<dbReference type="AlphaFoldDB" id="A0A0A1UDR4"/>
<name>A0A0A1UDR4_ENTIV</name>
<dbReference type="EC" id="6.5.1.1" evidence="12"/>
<dbReference type="InterPro" id="IPR012308">
    <property type="entry name" value="DNA_ligase_ATP-dep_N"/>
</dbReference>
<dbReference type="PANTHER" id="PTHR45674">
    <property type="entry name" value="DNA LIGASE 1/3 FAMILY MEMBER"/>
    <property type="match status" value="1"/>
</dbReference>
<evidence type="ECO:0000256" key="5">
    <source>
        <dbReference type="ARBA" id="ARBA00022741"/>
    </source>
</evidence>
<evidence type="ECO:0000256" key="8">
    <source>
        <dbReference type="ARBA" id="ARBA00023172"/>
    </source>
</evidence>
<evidence type="ECO:0000256" key="7">
    <source>
        <dbReference type="ARBA" id="ARBA00022840"/>
    </source>
</evidence>
<dbReference type="SUPFAM" id="SSF50249">
    <property type="entry name" value="Nucleic acid-binding proteins"/>
    <property type="match status" value="1"/>
</dbReference>
<evidence type="ECO:0000256" key="11">
    <source>
        <dbReference type="ARBA" id="ARBA00034003"/>
    </source>
</evidence>
<keyword evidence="9 12" id="KW-0234">DNA repair</keyword>
<dbReference type="GO" id="GO:0005634">
    <property type="term" value="C:nucleus"/>
    <property type="evidence" value="ECO:0007669"/>
    <property type="project" value="TreeGrafter"/>
</dbReference>
<dbReference type="InterPro" id="IPR036599">
    <property type="entry name" value="DNA_ligase_N_sf"/>
</dbReference>
<feature type="domain" description="ATP-dependent DNA ligase family profile" evidence="15">
    <location>
        <begin position="411"/>
        <end position="547"/>
    </location>
</feature>
<evidence type="ECO:0000256" key="1">
    <source>
        <dbReference type="ARBA" id="ARBA00007572"/>
    </source>
</evidence>
<feature type="compositionally biased region" description="Polar residues" evidence="14">
    <location>
        <begin position="1"/>
        <end position="14"/>
    </location>
</feature>
<dbReference type="Gene3D" id="1.10.3260.10">
    <property type="entry name" value="DNA ligase, ATP-dependent, N-terminal domain"/>
    <property type="match status" value="1"/>
</dbReference>
<dbReference type="PROSITE" id="PS50160">
    <property type="entry name" value="DNA_LIGASE_A3"/>
    <property type="match status" value="1"/>
</dbReference>
<gene>
    <name evidence="16" type="ORF">EIN_359870</name>
</gene>
<dbReference type="Pfam" id="PF04675">
    <property type="entry name" value="DNA_ligase_A_N"/>
    <property type="match status" value="1"/>
</dbReference>
<protein>
    <recommendedName>
        <fullName evidence="12">DNA ligase</fullName>
        <ecNumber evidence="12">6.5.1.1</ecNumber>
    </recommendedName>
</protein>
<evidence type="ECO:0000256" key="2">
    <source>
        <dbReference type="ARBA" id="ARBA00022598"/>
    </source>
</evidence>
<keyword evidence="7 12" id="KW-0067">ATP-binding</keyword>
<dbReference type="SUPFAM" id="SSF117018">
    <property type="entry name" value="ATP-dependent DNA ligase DNA-binding domain"/>
    <property type="match status" value="1"/>
</dbReference>
<comment type="catalytic activity">
    <reaction evidence="11 12">
        <text>ATP + (deoxyribonucleotide)n-3'-hydroxyl + 5'-phospho-(deoxyribonucleotide)m = (deoxyribonucleotide)n+m + AMP + diphosphate.</text>
        <dbReference type="EC" id="6.5.1.1"/>
    </reaction>
</comment>
<dbReference type="OrthoDB" id="206088at2759"/>
<dbReference type="RefSeq" id="XP_004257665.1">
    <property type="nucleotide sequence ID" value="XM_004257617.1"/>
</dbReference>
<dbReference type="Pfam" id="PF01068">
    <property type="entry name" value="DNA_ligase_A_M"/>
    <property type="match status" value="1"/>
</dbReference>
<dbReference type="CDD" id="cd07900">
    <property type="entry name" value="Adenylation_DNA_ligase_I_Euk"/>
    <property type="match status" value="1"/>
</dbReference>
<dbReference type="InterPro" id="IPR050191">
    <property type="entry name" value="ATP-dep_DNA_ligase"/>
</dbReference>
<feature type="compositionally biased region" description="Polar residues" evidence="14">
    <location>
        <begin position="42"/>
        <end position="55"/>
    </location>
</feature>
<dbReference type="GO" id="GO:0003677">
    <property type="term" value="F:DNA binding"/>
    <property type="evidence" value="ECO:0007669"/>
    <property type="project" value="InterPro"/>
</dbReference>
<evidence type="ECO:0000256" key="9">
    <source>
        <dbReference type="ARBA" id="ARBA00023204"/>
    </source>
</evidence>
<dbReference type="Gene3D" id="3.30.470.30">
    <property type="entry name" value="DNA ligase/mRNA capping enzyme"/>
    <property type="match status" value="1"/>
</dbReference>
<evidence type="ECO:0000256" key="6">
    <source>
        <dbReference type="ARBA" id="ARBA00022763"/>
    </source>
</evidence>
<dbReference type="InterPro" id="IPR012309">
    <property type="entry name" value="DNA_ligase_ATP-dep_C"/>
</dbReference>
<evidence type="ECO:0000256" key="4">
    <source>
        <dbReference type="ARBA" id="ARBA00022705"/>
    </source>
</evidence>
<dbReference type="GO" id="GO:0005524">
    <property type="term" value="F:ATP binding"/>
    <property type="evidence" value="ECO:0007669"/>
    <property type="project" value="UniProtKB-KW"/>
</dbReference>
<dbReference type="CDD" id="cd07969">
    <property type="entry name" value="OBF_DNA_ligase_I"/>
    <property type="match status" value="1"/>
</dbReference>
<proteinExistence type="inferred from homology"/>
<dbReference type="GO" id="GO:0003910">
    <property type="term" value="F:DNA ligase (ATP) activity"/>
    <property type="evidence" value="ECO:0007669"/>
    <property type="project" value="UniProtKB-EC"/>
</dbReference>
<dbReference type="SUPFAM" id="SSF56091">
    <property type="entry name" value="DNA ligase/mRNA capping enzyme, catalytic domain"/>
    <property type="match status" value="1"/>
</dbReference>
<dbReference type="InterPro" id="IPR012340">
    <property type="entry name" value="NA-bd_OB-fold"/>
</dbReference>
<dbReference type="GeneID" id="14889825"/>
<feature type="compositionally biased region" description="Basic and acidic residues" evidence="14">
    <location>
        <begin position="659"/>
        <end position="689"/>
    </location>
</feature>
<dbReference type="GO" id="GO:0006310">
    <property type="term" value="P:DNA recombination"/>
    <property type="evidence" value="ECO:0007669"/>
    <property type="project" value="UniProtKB-KW"/>
</dbReference>
<dbReference type="InterPro" id="IPR000977">
    <property type="entry name" value="DNA_ligase_ATP-dep"/>
</dbReference>
<keyword evidence="2 12" id="KW-0436">Ligase</keyword>
<dbReference type="FunFam" id="2.40.50.140:FF:000062">
    <property type="entry name" value="DNA ligase"/>
    <property type="match status" value="1"/>
</dbReference>
<keyword evidence="8 12" id="KW-0233">DNA recombination</keyword>
<dbReference type="EMBL" id="KB206483">
    <property type="protein sequence ID" value="ELP90894.1"/>
    <property type="molecule type" value="Genomic_DNA"/>
</dbReference>
<keyword evidence="5 12" id="KW-0547">Nucleotide-binding</keyword>
<dbReference type="GO" id="GO:0071897">
    <property type="term" value="P:DNA biosynthetic process"/>
    <property type="evidence" value="ECO:0007669"/>
    <property type="project" value="InterPro"/>
</dbReference>
<evidence type="ECO:0000313" key="17">
    <source>
        <dbReference type="Proteomes" id="UP000014680"/>
    </source>
</evidence>
<dbReference type="KEGG" id="eiv:EIN_359870"/>
<evidence type="ECO:0000256" key="12">
    <source>
        <dbReference type="RuleBase" id="RU000617"/>
    </source>
</evidence>
<evidence type="ECO:0000259" key="15">
    <source>
        <dbReference type="PROSITE" id="PS50160"/>
    </source>
</evidence>
<comment type="similarity">
    <text evidence="1 13">Belongs to the ATP-dependent DNA ligase family.</text>
</comment>
<feature type="compositionally biased region" description="Basic and acidic residues" evidence="14">
    <location>
        <begin position="15"/>
        <end position="41"/>
    </location>
</feature>
<dbReference type="Gene3D" id="2.40.50.140">
    <property type="entry name" value="Nucleic acid-binding proteins"/>
    <property type="match status" value="1"/>
</dbReference>
<dbReference type="GO" id="GO:0006281">
    <property type="term" value="P:DNA repair"/>
    <property type="evidence" value="ECO:0007669"/>
    <property type="project" value="UniProtKB-KW"/>
</dbReference>
<dbReference type="InterPro" id="IPR016059">
    <property type="entry name" value="DNA_ligase_ATP-dep_CS"/>
</dbReference>
<feature type="region of interest" description="Disordered" evidence="14">
    <location>
        <begin position="658"/>
        <end position="698"/>
    </location>
</feature>
<evidence type="ECO:0000313" key="16">
    <source>
        <dbReference type="EMBL" id="ELP90894.1"/>
    </source>
</evidence>
<keyword evidence="10" id="KW-0131">Cell cycle</keyword>
<evidence type="ECO:0000256" key="13">
    <source>
        <dbReference type="RuleBase" id="RU004196"/>
    </source>
</evidence>